<dbReference type="InterPro" id="IPR006566">
    <property type="entry name" value="FBD"/>
</dbReference>
<dbReference type="InterPro" id="IPR055294">
    <property type="entry name" value="FBL60-like"/>
</dbReference>
<sequence>MTDTESDRISCLPDHIIDEILSRLPINEAGRTSVLSSKWSNKWSTQSNLVFDGQCVSAASSEDPSYLFADVVPVKLLTPCINLTSLRIYIDFNDLKEISAVLCLLNSSPNLQAFTIFARLEEHADHSTPVSYCWEDIFSEPVIPLKLQRVKIQDISGTKSELDFIRFILLYSAMLEKMTVKPVIDVTSELVRELMRFKRVSGQAEVIYHAKDSS</sequence>
<evidence type="ECO:0000313" key="3">
    <source>
        <dbReference type="Proteomes" id="UP000236291"/>
    </source>
</evidence>
<protein>
    <submittedName>
        <fullName evidence="2">F-box/FBD/LRR-repeat protein</fullName>
    </submittedName>
</protein>
<dbReference type="STRING" id="57577.A0A2K3N6F2"/>
<feature type="domain" description="F-box" evidence="1">
    <location>
        <begin position="12"/>
        <end position="52"/>
    </location>
</feature>
<comment type="caution">
    <text evidence="2">The sequence shown here is derived from an EMBL/GenBank/DDBJ whole genome shotgun (WGS) entry which is preliminary data.</text>
</comment>
<dbReference type="PANTHER" id="PTHR31293">
    <property type="entry name" value="RNI-LIKE SUPERFAMILY PROTEIN"/>
    <property type="match status" value="1"/>
</dbReference>
<name>A0A2K3N6F2_TRIPR</name>
<evidence type="ECO:0000259" key="1">
    <source>
        <dbReference type="SMART" id="SM00256"/>
    </source>
</evidence>
<dbReference type="InterPro" id="IPR001810">
    <property type="entry name" value="F-box_dom"/>
</dbReference>
<dbReference type="SUPFAM" id="SSF81383">
    <property type="entry name" value="F-box domain"/>
    <property type="match status" value="1"/>
</dbReference>
<reference evidence="2 3" key="2">
    <citation type="journal article" date="2017" name="Front. Plant Sci.">
        <title>Gene Classification and Mining of Molecular Markers Useful in Red Clover (Trifolium pratense) Breeding.</title>
        <authorList>
            <person name="Istvanek J."/>
            <person name="Dluhosova J."/>
            <person name="Dluhos P."/>
            <person name="Patkova L."/>
            <person name="Nedelnik J."/>
            <person name="Repkova J."/>
        </authorList>
    </citation>
    <scope>NUCLEOTIDE SEQUENCE [LARGE SCALE GENOMIC DNA]</scope>
    <source>
        <strain evidence="3">cv. Tatra</strain>
        <tissue evidence="2">Young leaves</tissue>
    </source>
</reference>
<dbReference type="ExpressionAtlas" id="A0A2K3N6F2">
    <property type="expression patterns" value="baseline"/>
</dbReference>
<dbReference type="InterPro" id="IPR036047">
    <property type="entry name" value="F-box-like_dom_sf"/>
</dbReference>
<dbReference type="AlphaFoldDB" id="A0A2K3N6F2"/>
<gene>
    <name evidence="2" type="ORF">L195_g021862</name>
</gene>
<dbReference type="SMART" id="SM00256">
    <property type="entry name" value="FBOX"/>
    <property type="match status" value="1"/>
</dbReference>
<evidence type="ECO:0000313" key="2">
    <source>
        <dbReference type="EMBL" id="PNX98612.1"/>
    </source>
</evidence>
<dbReference type="Proteomes" id="UP000236291">
    <property type="component" value="Unassembled WGS sequence"/>
</dbReference>
<proteinExistence type="predicted"/>
<dbReference type="Pfam" id="PF00646">
    <property type="entry name" value="F-box"/>
    <property type="match status" value="1"/>
</dbReference>
<accession>A0A2K3N6F2</accession>
<reference evidence="2 3" key="1">
    <citation type="journal article" date="2014" name="Am. J. Bot.">
        <title>Genome assembly and annotation for red clover (Trifolium pratense; Fabaceae).</title>
        <authorList>
            <person name="Istvanek J."/>
            <person name="Jaros M."/>
            <person name="Krenek A."/>
            <person name="Repkova J."/>
        </authorList>
    </citation>
    <scope>NUCLEOTIDE SEQUENCE [LARGE SCALE GENOMIC DNA]</scope>
    <source>
        <strain evidence="3">cv. Tatra</strain>
        <tissue evidence="2">Young leaves</tissue>
    </source>
</reference>
<dbReference type="PANTHER" id="PTHR31293:SF12">
    <property type="entry name" value="RNI-LIKE SUPERFAMILY PROTEIN"/>
    <property type="match status" value="1"/>
</dbReference>
<dbReference type="EMBL" id="ASHM01016836">
    <property type="protein sequence ID" value="PNX98612.1"/>
    <property type="molecule type" value="Genomic_DNA"/>
</dbReference>
<dbReference type="Pfam" id="PF08387">
    <property type="entry name" value="FBD"/>
    <property type="match status" value="1"/>
</dbReference>
<organism evidence="2 3">
    <name type="scientific">Trifolium pratense</name>
    <name type="common">Red clover</name>
    <dbReference type="NCBI Taxonomy" id="57577"/>
    <lineage>
        <taxon>Eukaryota</taxon>
        <taxon>Viridiplantae</taxon>
        <taxon>Streptophyta</taxon>
        <taxon>Embryophyta</taxon>
        <taxon>Tracheophyta</taxon>
        <taxon>Spermatophyta</taxon>
        <taxon>Magnoliopsida</taxon>
        <taxon>eudicotyledons</taxon>
        <taxon>Gunneridae</taxon>
        <taxon>Pentapetalae</taxon>
        <taxon>rosids</taxon>
        <taxon>fabids</taxon>
        <taxon>Fabales</taxon>
        <taxon>Fabaceae</taxon>
        <taxon>Papilionoideae</taxon>
        <taxon>50 kb inversion clade</taxon>
        <taxon>NPAAA clade</taxon>
        <taxon>Hologalegina</taxon>
        <taxon>IRL clade</taxon>
        <taxon>Trifolieae</taxon>
        <taxon>Trifolium</taxon>
    </lineage>
</organism>